<dbReference type="OrthoDB" id="540174at2759"/>
<keyword evidence="3 4" id="KW-0408">Iron</keyword>
<dbReference type="PANTHER" id="PTHR28657:SF5">
    <property type="entry name" value="INDOLEAMINE 2,3-DIOXYGENASE"/>
    <property type="match status" value="1"/>
</dbReference>
<keyword evidence="2 4" id="KW-0479">Metal-binding</keyword>
<protein>
    <recommendedName>
        <fullName evidence="8">Indoleamine 2,3-dioxygenase</fullName>
    </recommendedName>
</protein>
<evidence type="ECO:0008006" key="8">
    <source>
        <dbReference type="Google" id="ProtNLM"/>
    </source>
</evidence>
<dbReference type="InterPro" id="IPR000898">
    <property type="entry name" value="Indolamine_dOase"/>
</dbReference>
<dbReference type="GO" id="GO:0020037">
    <property type="term" value="F:heme binding"/>
    <property type="evidence" value="ECO:0007669"/>
    <property type="project" value="InterPro"/>
</dbReference>
<gene>
    <name evidence="6" type="ORF">GYMLUDRAFT_64259</name>
</gene>
<dbReference type="GO" id="GO:0034354">
    <property type="term" value="P:'de novo' NAD+ biosynthetic process from L-tryptophan"/>
    <property type="evidence" value="ECO:0007669"/>
    <property type="project" value="TreeGrafter"/>
</dbReference>
<feature type="binding site" description="proximal binding residue" evidence="4">
    <location>
        <position position="386"/>
    </location>
    <ligand>
        <name>heme b</name>
        <dbReference type="ChEBI" id="CHEBI:60344"/>
    </ligand>
    <ligandPart>
        <name>Fe</name>
        <dbReference type="ChEBI" id="CHEBI:18248"/>
    </ligandPart>
</feature>
<evidence type="ECO:0000313" key="6">
    <source>
        <dbReference type="EMBL" id="KIK52428.1"/>
    </source>
</evidence>
<reference evidence="6 7" key="1">
    <citation type="submission" date="2014-04" db="EMBL/GenBank/DDBJ databases">
        <title>Evolutionary Origins and Diversification of the Mycorrhizal Mutualists.</title>
        <authorList>
            <consortium name="DOE Joint Genome Institute"/>
            <consortium name="Mycorrhizal Genomics Consortium"/>
            <person name="Kohler A."/>
            <person name="Kuo A."/>
            <person name="Nagy L.G."/>
            <person name="Floudas D."/>
            <person name="Copeland A."/>
            <person name="Barry K.W."/>
            <person name="Cichocki N."/>
            <person name="Veneault-Fourrey C."/>
            <person name="LaButti K."/>
            <person name="Lindquist E.A."/>
            <person name="Lipzen A."/>
            <person name="Lundell T."/>
            <person name="Morin E."/>
            <person name="Murat C."/>
            <person name="Riley R."/>
            <person name="Ohm R."/>
            <person name="Sun H."/>
            <person name="Tunlid A."/>
            <person name="Henrissat B."/>
            <person name="Grigoriev I.V."/>
            <person name="Hibbett D.S."/>
            <person name="Martin F."/>
        </authorList>
    </citation>
    <scope>NUCLEOTIDE SEQUENCE [LARGE SCALE GENOMIC DNA]</scope>
    <source>
        <strain evidence="6 7">FD-317 M1</strain>
    </source>
</reference>
<proteinExistence type="inferred from homology"/>
<dbReference type="Pfam" id="PF01231">
    <property type="entry name" value="IDO"/>
    <property type="match status" value="1"/>
</dbReference>
<organism evidence="6 7">
    <name type="scientific">Collybiopsis luxurians FD-317 M1</name>
    <dbReference type="NCBI Taxonomy" id="944289"/>
    <lineage>
        <taxon>Eukaryota</taxon>
        <taxon>Fungi</taxon>
        <taxon>Dikarya</taxon>
        <taxon>Basidiomycota</taxon>
        <taxon>Agaricomycotina</taxon>
        <taxon>Agaricomycetes</taxon>
        <taxon>Agaricomycetidae</taxon>
        <taxon>Agaricales</taxon>
        <taxon>Marasmiineae</taxon>
        <taxon>Omphalotaceae</taxon>
        <taxon>Collybiopsis</taxon>
        <taxon>Collybiopsis luxurians</taxon>
    </lineage>
</organism>
<keyword evidence="7" id="KW-1185">Reference proteome</keyword>
<dbReference type="GO" id="GO:0005737">
    <property type="term" value="C:cytoplasm"/>
    <property type="evidence" value="ECO:0007669"/>
    <property type="project" value="TreeGrafter"/>
</dbReference>
<evidence type="ECO:0000256" key="2">
    <source>
        <dbReference type="ARBA" id="ARBA00022723"/>
    </source>
</evidence>
<evidence type="ECO:0000256" key="4">
    <source>
        <dbReference type="PIRSR" id="PIRSR600898-1"/>
    </source>
</evidence>
<dbReference type="AlphaFoldDB" id="A0A0D0CBZ4"/>
<dbReference type="PANTHER" id="PTHR28657">
    <property type="entry name" value="INDOLEAMINE 2,3-DIOXYGENASE"/>
    <property type="match status" value="1"/>
</dbReference>
<dbReference type="GO" id="GO:0033754">
    <property type="term" value="F:indoleamine 2,3-dioxygenase activity"/>
    <property type="evidence" value="ECO:0007669"/>
    <property type="project" value="TreeGrafter"/>
</dbReference>
<evidence type="ECO:0000256" key="3">
    <source>
        <dbReference type="ARBA" id="ARBA00023004"/>
    </source>
</evidence>
<accession>A0A0D0CBZ4</accession>
<dbReference type="InterPro" id="IPR037217">
    <property type="entry name" value="Trp/Indoleamine_2_3_dOase-like"/>
</dbReference>
<name>A0A0D0CBZ4_9AGAR</name>
<evidence type="ECO:0000256" key="1">
    <source>
        <dbReference type="ARBA" id="ARBA00007119"/>
    </source>
</evidence>
<dbReference type="Proteomes" id="UP000053593">
    <property type="component" value="Unassembled WGS sequence"/>
</dbReference>
<evidence type="ECO:0000313" key="7">
    <source>
        <dbReference type="Proteomes" id="UP000053593"/>
    </source>
</evidence>
<dbReference type="EMBL" id="KN834843">
    <property type="protein sequence ID" value="KIK52428.1"/>
    <property type="molecule type" value="Genomic_DNA"/>
</dbReference>
<comment type="similarity">
    <text evidence="1">Belongs to the indoleamine 2,3-dioxygenase family.</text>
</comment>
<sequence length="476" mass="53891">MVAASRLSNPLQFDVFNVDARTGFMPFKPPIGRLEGIWETWEQLLEDARHRHLQPGDKLGISPRERQCSEEWRAQVRQLPLLSIDALAHSAVLLRRAHLVLTFLMHFYIHTLPPDVLVVIPRPISIPMLQVAKVLDLPPVITFSDTVLYNWHSQAASDTASPNPHGLQSQTTFTDLPDEEAFYLSSARIELRGAEALRIMQSSMEEIIVGDEVAIERLTSYLLQLRVIINDLKILLLDVRKGCDPDIYYNDVRPWFRGEDSDSYVEFGQKRRWVFEGAGEYTDLNMLPDDRELSGASAGQSSMIHALDVFLGVNHEQPNTPSFMKRMQRYMPHHHRCFLDHLSKNPRPLRDFVVSSSSTKESGGGERLKEAYNQAVMALKEFRDAHMIIAALYIIGPARRAADQARSLDNPLAEGKSNELEHNDSTINWTQPLNSDDRALTGTGGTNLVQFLKGVRSRTFDTLLADEEVLYASNTH</sequence>
<dbReference type="GO" id="GO:0019441">
    <property type="term" value="P:L-tryptophan catabolic process to kynurenine"/>
    <property type="evidence" value="ECO:0007669"/>
    <property type="project" value="InterPro"/>
</dbReference>
<feature type="region of interest" description="Disordered" evidence="5">
    <location>
        <begin position="413"/>
        <end position="433"/>
    </location>
</feature>
<keyword evidence="4" id="KW-0349">Heme</keyword>
<dbReference type="SUPFAM" id="SSF140959">
    <property type="entry name" value="Indolic compounds 2,3-dioxygenase-like"/>
    <property type="match status" value="1"/>
</dbReference>
<dbReference type="HOGENOM" id="CLU_010089_2_0_1"/>
<evidence type="ECO:0000256" key="5">
    <source>
        <dbReference type="SAM" id="MobiDB-lite"/>
    </source>
</evidence>
<dbReference type="Gene3D" id="1.20.58.480">
    <property type="match status" value="1"/>
</dbReference>
<dbReference type="GO" id="GO:0046872">
    <property type="term" value="F:metal ion binding"/>
    <property type="evidence" value="ECO:0007669"/>
    <property type="project" value="UniProtKB-KW"/>
</dbReference>